<keyword evidence="5" id="KW-0808">Transferase</keyword>
<dbReference type="PANTHER" id="PTHR12646:SF0">
    <property type="entry name" value="DOL-P-MAN:MAN(5)GLCNAC(2)-PP-DOL ALPHA-1,3-MANNOSYLTRANSFERASE"/>
    <property type="match status" value="1"/>
</dbReference>
<name>A0ABP1GD99_9CHLO</name>
<comment type="caution">
    <text evidence="12">The sequence shown here is derived from an EMBL/GenBank/DDBJ whole genome shotgun (WGS) entry which is preliminary data.</text>
</comment>
<feature type="transmembrane region" description="Helical" evidence="11">
    <location>
        <begin position="121"/>
        <end position="138"/>
    </location>
</feature>
<feature type="transmembrane region" description="Helical" evidence="11">
    <location>
        <begin position="191"/>
        <end position="216"/>
    </location>
</feature>
<sequence>MGRSTAVSEKRHTRKSKVQGLLALLRRLQDPKDVQAAAFMAFAILVFEAGICPLIIAKIPYTELDWVAYMQEVEGFMKGERDYRELKGQTGPLVYPAGFVYVFAFLHKLTGGGDIAAGQAAFTAIYLLTQAVVLWLYVKAQVLPPWALPLLALSKRMHSIFILRLFNDCIAMLLAYIATGLLVMERWRAAIVMYSAAVSVKMNVLLMAPSVLIVLLKGAQMEEIVEGACQGVALQMLLGAPFLLHNAGAYFSRAFELSRVFQHVWSVNLKFLPELVFQSKEVAVVLLVAHVLLLWAFAQYRWCRAEGGVGRVLLDNLQQLQLSFQLRQQQRQQRRKQQSKHAPRPGSRLSAKHVLFVVFSGNFIGIVCARTLHYQFYSWYFHTLPLLLWCTRLPTAVKLSLWLAIEIIFNIFPSTSSSSLALLGCHVILLFSLWALPDKQAEIAKQKISTS</sequence>
<dbReference type="Proteomes" id="UP001497392">
    <property type="component" value="Unassembled WGS sequence"/>
</dbReference>
<keyword evidence="9 11" id="KW-0472">Membrane</keyword>
<keyword evidence="8 11" id="KW-1133">Transmembrane helix</keyword>
<feature type="transmembrane region" description="Helical" evidence="11">
    <location>
        <begin position="354"/>
        <end position="373"/>
    </location>
</feature>
<keyword evidence="4" id="KW-0328">Glycosyltransferase</keyword>
<evidence type="ECO:0000256" key="5">
    <source>
        <dbReference type="ARBA" id="ARBA00022679"/>
    </source>
</evidence>
<dbReference type="InterPro" id="IPR007873">
    <property type="entry name" value="Glycosyltransferase_ALG3"/>
</dbReference>
<evidence type="ECO:0000313" key="12">
    <source>
        <dbReference type="EMBL" id="CAL5229837.1"/>
    </source>
</evidence>
<keyword evidence="13" id="KW-1185">Reference proteome</keyword>
<comment type="pathway">
    <text evidence="2">Protein modification; protein glycosylation.</text>
</comment>
<evidence type="ECO:0000256" key="8">
    <source>
        <dbReference type="ARBA" id="ARBA00022989"/>
    </source>
</evidence>
<reference evidence="12 13" key="1">
    <citation type="submission" date="2024-06" db="EMBL/GenBank/DDBJ databases">
        <authorList>
            <person name="Kraege A."/>
            <person name="Thomma B."/>
        </authorList>
    </citation>
    <scope>NUCLEOTIDE SEQUENCE [LARGE SCALE GENOMIC DNA]</scope>
</reference>
<evidence type="ECO:0000256" key="1">
    <source>
        <dbReference type="ARBA" id="ARBA00004477"/>
    </source>
</evidence>
<feature type="transmembrane region" description="Helical" evidence="11">
    <location>
        <begin position="158"/>
        <end position="184"/>
    </location>
</feature>
<evidence type="ECO:0000256" key="4">
    <source>
        <dbReference type="ARBA" id="ARBA00022676"/>
    </source>
</evidence>
<accession>A0ABP1GD99</accession>
<dbReference type="EMBL" id="CAXHTA020000021">
    <property type="protein sequence ID" value="CAL5229837.1"/>
    <property type="molecule type" value="Genomic_DNA"/>
</dbReference>
<comment type="catalytic activity">
    <reaction evidence="10">
        <text>an alpha-D-Man-(1-&gt;2)-alpha-D-Man-(1-&gt;2)-alpha-D-Man-(1-&gt;3)-[alpha-D-Man-(1-&gt;6)]-beta-D-Man-(1-&gt;4)-beta-D-GlcNAc-(1-&gt;4)-alpha-D-GlcNAc-diphospho-di-trans,poly-cis-dolichol + a di-trans,poly-cis-dolichyl beta-D-mannosyl phosphate = an alpha-D-Man-(1-&gt;2)-alpha-D-Man-(1-&gt;2)-alpha-D-Man-(1-&gt;3)-[alpha-D-Man-(1-&gt;3)-alpha-D-Man-(1-&gt;6)]-beta-D-Man-(1-&gt;4)-beta-D-GlcNAc-(1-&gt;4)-alpha-D-GlcNAc-diphospho-di-trans,poly-cis-dolichol + a di-trans,poly-cis-dolichyl phosphate + H(+)</text>
        <dbReference type="Rhea" id="RHEA:29527"/>
        <dbReference type="Rhea" id="RHEA-COMP:19498"/>
        <dbReference type="Rhea" id="RHEA-COMP:19501"/>
        <dbReference type="Rhea" id="RHEA-COMP:19516"/>
        <dbReference type="Rhea" id="RHEA-COMP:19517"/>
        <dbReference type="ChEBI" id="CHEBI:15378"/>
        <dbReference type="ChEBI" id="CHEBI:57683"/>
        <dbReference type="ChEBI" id="CHEBI:58211"/>
        <dbReference type="ChEBI" id="CHEBI:132515"/>
        <dbReference type="ChEBI" id="CHEBI:132516"/>
        <dbReference type="EC" id="2.4.1.258"/>
    </reaction>
    <physiologicalReaction direction="left-to-right" evidence="10">
        <dbReference type="Rhea" id="RHEA:29528"/>
    </physiologicalReaction>
</comment>
<evidence type="ECO:0000256" key="6">
    <source>
        <dbReference type="ARBA" id="ARBA00022692"/>
    </source>
</evidence>
<evidence type="ECO:0000256" key="2">
    <source>
        <dbReference type="ARBA" id="ARBA00004922"/>
    </source>
</evidence>
<organism evidence="12 13">
    <name type="scientific">Coccomyxa viridis</name>
    <dbReference type="NCBI Taxonomy" id="1274662"/>
    <lineage>
        <taxon>Eukaryota</taxon>
        <taxon>Viridiplantae</taxon>
        <taxon>Chlorophyta</taxon>
        <taxon>core chlorophytes</taxon>
        <taxon>Trebouxiophyceae</taxon>
        <taxon>Trebouxiophyceae incertae sedis</taxon>
        <taxon>Coccomyxaceae</taxon>
        <taxon>Coccomyxa</taxon>
    </lineage>
</organism>
<keyword evidence="6 11" id="KW-0812">Transmembrane</keyword>
<evidence type="ECO:0000256" key="7">
    <source>
        <dbReference type="ARBA" id="ARBA00022824"/>
    </source>
</evidence>
<comment type="subcellular location">
    <subcellularLocation>
        <location evidence="1">Endoplasmic reticulum membrane</location>
        <topology evidence="1">Multi-pass membrane protein</topology>
    </subcellularLocation>
</comment>
<dbReference type="EC" id="2.4.1.258" evidence="3"/>
<evidence type="ECO:0000256" key="9">
    <source>
        <dbReference type="ARBA" id="ARBA00023136"/>
    </source>
</evidence>
<evidence type="ECO:0000256" key="11">
    <source>
        <dbReference type="SAM" id="Phobius"/>
    </source>
</evidence>
<evidence type="ECO:0000313" key="13">
    <source>
        <dbReference type="Proteomes" id="UP001497392"/>
    </source>
</evidence>
<keyword evidence="7" id="KW-0256">Endoplasmic reticulum</keyword>
<feature type="transmembrane region" description="Helical" evidence="11">
    <location>
        <begin position="36"/>
        <end position="56"/>
    </location>
</feature>
<feature type="transmembrane region" description="Helical" evidence="11">
    <location>
        <begin position="419"/>
        <end position="436"/>
    </location>
</feature>
<evidence type="ECO:0000256" key="3">
    <source>
        <dbReference type="ARBA" id="ARBA00011964"/>
    </source>
</evidence>
<feature type="transmembrane region" description="Helical" evidence="11">
    <location>
        <begin position="282"/>
        <end position="298"/>
    </location>
</feature>
<dbReference type="PANTHER" id="PTHR12646">
    <property type="entry name" value="NOT56 - RELATED"/>
    <property type="match status" value="1"/>
</dbReference>
<dbReference type="Pfam" id="PF05208">
    <property type="entry name" value="ALG3"/>
    <property type="match status" value="1"/>
</dbReference>
<evidence type="ECO:0000256" key="10">
    <source>
        <dbReference type="ARBA" id="ARBA00049506"/>
    </source>
</evidence>
<gene>
    <name evidence="12" type="primary">g13244</name>
    <name evidence="12" type="ORF">VP750_LOCUS11743</name>
</gene>
<protein>
    <recommendedName>
        <fullName evidence="3">dolichyl-P-Man:Man5GlcNAc2-PP-dolichol alpha-1,3-mannosyltransferase</fullName>
        <ecNumber evidence="3">2.4.1.258</ecNumber>
    </recommendedName>
</protein>
<proteinExistence type="predicted"/>